<name>A0A059FFJ2_9PROT</name>
<evidence type="ECO:0000313" key="3">
    <source>
        <dbReference type="EMBL" id="KCZ89278.1"/>
    </source>
</evidence>
<dbReference type="SUPFAM" id="SSF53448">
    <property type="entry name" value="Nucleotide-diphospho-sugar transferases"/>
    <property type="match status" value="1"/>
</dbReference>
<keyword evidence="1" id="KW-0472">Membrane</keyword>
<dbReference type="PANTHER" id="PTHR43179">
    <property type="entry name" value="RHAMNOSYLTRANSFERASE WBBL"/>
    <property type="match status" value="1"/>
</dbReference>
<dbReference type="InterPro" id="IPR001173">
    <property type="entry name" value="Glyco_trans_2-like"/>
</dbReference>
<protein>
    <submittedName>
        <fullName evidence="3">Glycosyl transferase group 2 family protein</fullName>
    </submittedName>
</protein>
<sequence length="359" mass="39148">MNSQLNDPAGISSGSNSTPRFSVLIVNYNGGSYIQEALASLAKQTRRDFEVILVDNASTDGSLDGLDTRHLPAFTLLRESENHGYAGGMNLAAARAQGDWLVGLNPDAVAAADWLEKIANGISRHQRAKMFASAQLALEAPDTLDGAGDAYLIIGMPWRGGFGRPASELPAEGECFSPCGAGGVFERETFLKHGGFDERFFCFCEDVDLGFRLRLAGETCILLPDAVIHHVGGGISGRSSDFSIYHGFRNRIWTYAKNMPSVIFWLTLPAHIGLSGYLLIRGAMTGRFKQAWRGMRDGATGAVSMRRSGRELRRNRRVGLWALARTMAWNPFRMSTHRVHVREGVPETPVNGSSASEAR</sequence>
<comment type="caution">
    <text evidence="3">The sequence shown here is derived from an EMBL/GenBank/DDBJ whole genome shotgun (WGS) entry which is preliminary data.</text>
</comment>
<keyword evidence="4" id="KW-1185">Reference proteome</keyword>
<organism evidence="3 4">
    <name type="scientific">Hyphomonas jannaschiana VP2</name>
    <dbReference type="NCBI Taxonomy" id="1280952"/>
    <lineage>
        <taxon>Bacteria</taxon>
        <taxon>Pseudomonadati</taxon>
        <taxon>Pseudomonadota</taxon>
        <taxon>Alphaproteobacteria</taxon>
        <taxon>Hyphomonadales</taxon>
        <taxon>Hyphomonadaceae</taxon>
        <taxon>Hyphomonas</taxon>
    </lineage>
</organism>
<dbReference type="Pfam" id="PF00535">
    <property type="entry name" value="Glycos_transf_2"/>
    <property type="match status" value="1"/>
</dbReference>
<dbReference type="GO" id="GO:0016740">
    <property type="term" value="F:transferase activity"/>
    <property type="evidence" value="ECO:0007669"/>
    <property type="project" value="UniProtKB-KW"/>
</dbReference>
<reference evidence="3 4" key="1">
    <citation type="journal article" date="2014" name="Antonie Van Leeuwenhoek">
        <title>Hyphomonas beringensis sp. nov. and Hyphomonas chukchiensis sp. nov., isolated from surface seawater of the Bering Sea and Chukchi Sea.</title>
        <authorList>
            <person name="Li C."/>
            <person name="Lai Q."/>
            <person name="Li G."/>
            <person name="Dong C."/>
            <person name="Wang J."/>
            <person name="Liao Y."/>
            <person name="Shao Z."/>
        </authorList>
    </citation>
    <scope>NUCLEOTIDE SEQUENCE [LARGE SCALE GENOMIC DNA]</scope>
    <source>
        <strain evidence="3 4">VP2</strain>
    </source>
</reference>
<evidence type="ECO:0000313" key="4">
    <source>
        <dbReference type="Proteomes" id="UP000024816"/>
    </source>
</evidence>
<keyword evidence="1" id="KW-0812">Transmembrane</keyword>
<feature type="transmembrane region" description="Helical" evidence="1">
    <location>
        <begin position="262"/>
        <end position="280"/>
    </location>
</feature>
<gene>
    <name evidence="3" type="ORF">HJA_08272</name>
</gene>
<dbReference type="CDD" id="cd04186">
    <property type="entry name" value="GT_2_like_c"/>
    <property type="match status" value="1"/>
</dbReference>
<dbReference type="AlphaFoldDB" id="A0A059FFJ2"/>
<dbReference type="STRING" id="1280952.HJA_08272"/>
<dbReference type="PANTHER" id="PTHR43179:SF11">
    <property type="entry name" value="GLYCOSYL TRANSFERASE"/>
    <property type="match status" value="1"/>
</dbReference>
<keyword evidence="3" id="KW-0808">Transferase</keyword>
<dbReference type="PATRIC" id="fig|1280952.3.peg.1644"/>
<evidence type="ECO:0000256" key="1">
    <source>
        <dbReference type="SAM" id="Phobius"/>
    </source>
</evidence>
<dbReference type="RefSeq" id="WP_081814608.1">
    <property type="nucleotide sequence ID" value="NZ_ARYJ01000004.1"/>
</dbReference>
<dbReference type="EMBL" id="ARYJ01000004">
    <property type="protein sequence ID" value="KCZ89278.1"/>
    <property type="molecule type" value="Genomic_DNA"/>
</dbReference>
<feature type="domain" description="Glycosyltransferase 2-like" evidence="2">
    <location>
        <begin position="22"/>
        <end position="127"/>
    </location>
</feature>
<dbReference type="Gene3D" id="3.90.550.10">
    <property type="entry name" value="Spore Coat Polysaccharide Biosynthesis Protein SpsA, Chain A"/>
    <property type="match status" value="1"/>
</dbReference>
<dbReference type="eggNOG" id="COG1216">
    <property type="taxonomic scope" value="Bacteria"/>
</dbReference>
<dbReference type="InterPro" id="IPR029044">
    <property type="entry name" value="Nucleotide-diphossugar_trans"/>
</dbReference>
<proteinExistence type="predicted"/>
<accession>A0A059FFJ2</accession>
<dbReference type="Proteomes" id="UP000024816">
    <property type="component" value="Unassembled WGS sequence"/>
</dbReference>
<keyword evidence="1" id="KW-1133">Transmembrane helix</keyword>
<dbReference type="OrthoDB" id="9771846at2"/>
<evidence type="ECO:0000259" key="2">
    <source>
        <dbReference type="Pfam" id="PF00535"/>
    </source>
</evidence>